<organism evidence="1 2">
    <name type="scientific">Phialemonium thermophilum</name>
    <dbReference type="NCBI Taxonomy" id="223376"/>
    <lineage>
        <taxon>Eukaryota</taxon>
        <taxon>Fungi</taxon>
        <taxon>Dikarya</taxon>
        <taxon>Ascomycota</taxon>
        <taxon>Pezizomycotina</taxon>
        <taxon>Sordariomycetes</taxon>
        <taxon>Sordariomycetidae</taxon>
        <taxon>Cephalothecales</taxon>
        <taxon>Cephalothecaceae</taxon>
        <taxon>Phialemonium</taxon>
    </lineage>
</organism>
<evidence type="ECO:0000313" key="2">
    <source>
        <dbReference type="Proteomes" id="UP001586593"/>
    </source>
</evidence>
<proteinExistence type="predicted"/>
<dbReference type="Proteomes" id="UP001586593">
    <property type="component" value="Unassembled WGS sequence"/>
</dbReference>
<keyword evidence="2" id="KW-1185">Reference proteome</keyword>
<comment type="caution">
    <text evidence="1">The sequence shown here is derived from an EMBL/GenBank/DDBJ whole genome shotgun (WGS) entry which is preliminary data.</text>
</comment>
<reference evidence="1 2" key="1">
    <citation type="journal article" date="2024" name="Commun. Biol.">
        <title>Comparative genomic analysis of thermophilic fungi reveals convergent evolutionary adaptations and gene losses.</title>
        <authorList>
            <person name="Steindorff A.S."/>
            <person name="Aguilar-Pontes M.V."/>
            <person name="Robinson A.J."/>
            <person name="Andreopoulos B."/>
            <person name="LaButti K."/>
            <person name="Kuo A."/>
            <person name="Mondo S."/>
            <person name="Riley R."/>
            <person name="Otillar R."/>
            <person name="Haridas S."/>
            <person name="Lipzen A."/>
            <person name="Grimwood J."/>
            <person name="Schmutz J."/>
            <person name="Clum A."/>
            <person name="Reid I.D."/>
            <person name="Moisan M.C."/>
            <person name="Butler G."/>
            <person name="Nguyen T.T.M."/>
            <person name="Dewar K."/>
            <person name="Conant G."/>
            <person name="Drula E."/>
            <person name="Henrissat B."/>
            <person name="Hansel C."/>
            <person name="Singer S."/>
            <person name="Hutchinson M.I."/>
            <person name="de Vries R.P."/>
            <person name="Natvig D.O."/>
            <person name="Powell A.J."/>
            <person name="Tsang A."/>
            <person name="Grigoriev I.V."/>
        </authorList>
    </citation>
    <scope>NUCLEOTIDE SEQUENCE [LARGE SCALE GENOMIC DNA]</scope>
    <source>
        <strain evidence="1 2">ATCC 24622</strain>
    </source>
</reference>
<evidence type="ECO:0000313" key="1">
    <source>
        <dbReference type="EMBL" id="KAL1840353.1"/>
    </source>
</evidence>
<accession>A0ABR3VES5</accession>
<sequence>MISKPLLPEEKRTDQVQVPEVDTDTVRRIGGYCQVLRSSLSLFCLSMTLFLHGVLMARLNSGCWKLAGLSHSWMARKRGMRPSFSLRRLPAAPAASTSS</sequence>
<protein>
    <submittedName>
        <fullName evidence="1">Uncharacterized protein</fullName>
    </submittedName>
</protein>
<gene>
    <name evidence="1" type="ORF">VTK73DRAFT_3780</name>
</gene>
<dbReference type="EMBL" id="JAZHXJ010002215">
    <property type="protein sequence ID" value="KAL1840353.1"/>
    <property type="molecule type" value="Genomic_DNA"/>
</dbReference>
<name>A0ABR3VES5_9PEZI</name>